<evidence type="ECO:0000256" key="1">
    <source>
        <dbReference type="SAM" id="MobiDB-lite"/>
    </source>
</evidence>
<reference evidence="2 3" key="1">
    <citation type="journal article" date="2018" name="Biotechnol. Adv.">
        <title>Improved genomic resources and new bioinformatic workflow for the carcinogenic parasite Clonorchis sinensis: Biotechnological implications.</title>
        <authorList>
            <person name="Wang D."/>
            <person name="Korhonen P.K."/>
            <person name="Gasser R.B."/>
            <person name="Young N.D."/>
        </authorList>
    </citation>
    <scope>NUCLEOTIDE SEQUENCE [LARGE SCALE GENOMIC DNA]</scope>
    <source>
        <strain evidence="2">Cs-k2</strain>
    </source>
</reference>
<dbReference type="InParanoid" id="A0A419Q3J3"/>
<dbReference type="OrthoDB" id="10569531at2759"/>
<name>A0A419Q3J3_CLOSI</name>
<dbReference type="Proteomes" id="UP000286415">
    <property type="component" value="Unassembled WGS sequence"/>
</dbReference>
<dbReference type="AlphaFoldDB" id="A0A419Q3J3"/>
<evidence type="ECO:0000313" key="2">
    <source>
        <dbReference type="EMBL" id="KAG5447246.1"/>
    </source>
</evidence>
<comment type="caution">
    <text evidence="2">The sequence shown here is derived from an EMBL/GenBank/DDBJ whole genome shotgun (WGS) entry which is preliminary data.</text>
</comment>
<proteinExistence type="predicted"/>
<evidence type="ECO:0000313" key="3">
    <source>
        <dbReference type="Proteomes" id="UP000286415"/>
    </source>
</evidence>
<feature type="compositionally biased region" description="Polar residues" evidence="1">
    <location>
        <begin position="42"/>
        <end position="51"/>
    </location>
</feature>
<organism evidence="2 3">
    <name type="scientific">Clonorchis sinensis</name>
    <name type="common">Chinese liver fluke</name>
    <dbReference type="NCBI Taxonomy" id="79923"/>
    <lineage>
        <taxon>Eukaryota</taxon>
        <taxon>Metazoa</taxon>
        <taxon>Spiralia</taxon>
        <taxon>Lophotrochozoa</taxon>
        <taxon>Platyhelminthes</taxon>
        <taxon>Trematoda</taxon>
        <taxon>Digenea</taxon>
        <taxon>Opisthorchiida</taxon>
        <taxon>Opisthorchiata</taxon>
        <taxon>Opisthorchiidae</taxon>
        <taxon>Clonorchis</taxon>
    </lineage>
</organism>
<keyword evidence="3" id="KW-1185">Reference proteome</keyword>
<dbReference type="EMBL" id="NIRI02000042">
    <property type="protein sequence ID" value="KAG5447246.1"/>
    <property type="molecule type" value="Genomic_DNA"/>
</dbReference>
<feature type="region of interest" description="Disordered" evidence="1">
    <location>
        <begin position="42"/>
        <end position="67"/>
    </location>
</feature>
<protein>
    <submittedName>
        <fullName evidence="2">Uncharacterized protein</fullName>
    </submittedName>
</protein>
<reference evidence="2 3" key="2">
    <citation type="journal article" date="2021" name="Genomics">
        <title>High-quality reference genome for Clonorchis sinensis.</title>
        <authorList>
            <person name="Young N.D."/>
            <person name="Stroehlein A.J."/>
            <person name="Kinkar L."/>
            <person name="Wang T."/>
            <person name="Sohn W.M."/>
            <person name="Chang B.C.H."/>
            <person name="Kaur P."/>
            <person name="Weisz D."/>
            <person name="Dudchenko O."/>
            <person name="Aiden E.L."/>
            <person name="Korhonen P.K."/>
            <person name="Gasser R.B."/>
        </authorList>
    </citation>
    <scope>NUCLEOTIDE SEQUENCE [LARGE SCALE GENOMIC DNA]</scope>
    <source>
        <strain evidence="2">Cs-k2</strain>
    </source>
</reference>
<gene>
    <name evidence="2" type="ORF">CSKR_108622</name>
</gene>
<accession>A0A419Q3J3</accession>
<sequence>MGPKKGETGRGLVKGLRQPYRQRLRNMQCVTAWYQTQTARVSVDQGQTTPPQYAARDSLVLEPDSAR</sequence>